<name>A0A518VAS2_BRELA</name>
<accession>A0A518VAS2</accession>
<dbReference type="Proteomes" id="UP000319432">
    <property type="component" value="Chromosome"/>
</dbReference>
<gene>
    <name evidence="2" type="ORF">EEL30_18345</name>
</gene>
<evidence type="ECO:0000313" key="2">
    <source>
        <dbReference type="EMBL" id="QDX94073.1"/>
    </source>
</evidence>
<proteinExistence type="predicted"/>
<reference evidence="2 3" key="1">
    <citation type="submission" date="2018-11" db="EMBL/GenBank/DDBJ databases">
        <title>Phylogenetic determinants of toxin gene distribution in genomes of Brevibacillus laterosporus.</title>
        <authorList>
            <person name="Glare T.R."/>
            <person name="Durrant A."/>
            <person name="Berry C."/>
            <person name="Palma L."/>
            <person name="Ormskirk M."/>
            <person name="Cox M.O."/>
        </authorList>
    </citation>
    <scope>NUCLEOTIDE SEQUENCE [LARGE SCALE GENOMIC DNA]</scope>
    <source>
        <strain evidence="2 3">1821L</strain>
    </source>
</reference>
<sequence>MFNTPVPMKRSNKFGSNYWYVYSPKINRMVQLFSDLEYDHWLLIEGNPMIKKFCEQPKKIRVLVNGLYVTSIFDMWIQRFDGSQSFIEIKYLQDLNSTNPMSTRSIRQTTVQQKWCEENGYEYTLLTEQEIRSNTFLLDNLKTIIPFLRPNLITNEVDHRTINQIIGNQRLTIKQIRENCKHLSALRINQTLYRMIYLGEINSDISEKALSLATEVWKDGK</sequence>
<dbReference type="Pfam" id="PF08722">
    <property type="entry name" value="Tn7_TnsA-like_N"/>
    <property type="match status" value="1"/>
</dbReference>
<dbReference type="GO" id="GO:0003676">
    <property type="term" value="F:nucleic acid binding"/>
    <property type="evidence" value="ECO:0007669"/>
    <property type="project" value="InterPro"/>
</dbReference>
<evidence type="ECO:0000259" key="1">
    <source>
        <dbReference type="Pfam" id="PF08722"/>
    </source>
</evidence>
<dbReference type="OrthoDB" id="1778922at2"/>
<protein>
    <recommendedName>
        <fullName evidence="1">TnsA endonuclease N-terminal domain-containing protein</fullName>
    </recommendedName>
</protein>
<feature type="domain" description="TnsA endonuclease N-terminal" evidence="1">
    <location>
        <begin position="47"/>
        <end position="128"/>
    </location>
</feature>
<organism evidence="2 3">
    <name type="scientific">Brevibacillus laterosporus</name>
    <name type="common">Bacillus laterosporus</name>
    <dbReference type="NCBI Taxonomy" id="1465"/>
    <lineage>
        <taxon>Bacteria</taxon>
        <taxon>Bacillati</taxon>
        <taxon>Bacillota</taxon>
        <taxon>Bacilli</taxon>
        <taxon>Bacillales</taxon>
        <taxon>Paenibacillaceae</taxon>
        <taxon>Brevibacillus</taxon>
    </lineage>
</organism>
<dbReference type="InterPro" id="IPR011856">
    <property type="entry name" value="tRNA_endonuc-like_dom_sf"/>
</dbReference>
<dbReference type="AlphaFoldDB" id="A0A518VAS2"/>
<keyword evidence="3" id="KW-1185">Reference proteome</keyword>
<evidence type="ECO:0000313" key="3">
    <source>
        <dbReference type="Proteomes" id="UP000319432"/>
    </source>
</evidence>
<dbReference type="InterPro" id="IPR014833">
    <property type="entry name" value="TnsA_N"/>
</dbReference>
<dbReference type="EMBL" id="CP033464">
    <property type="protein sequence ID" value="QDX94073.1"/>
    <property type="molecule type" value="Genomic_DNA"/>
</dbReference>
<dbReference type="Gene3D" id="3.40.1350.10">
    <property type="match status" value="1"/>
</dbReference>